<reference evidence="9 10" key="1">
    <citation type="submission" date="2014-06" db="EMBL/GenBank/DDBJ databases">
        <title>Draft genome sequence of Bacillus manliponensis JCM 15802 (MCCC 1A00708).</title>
        <authorList>
            <person name="Lai Q."/>
            <person name="Liu Y."/>
            <person name="Shao Z."/>
        </authorList>
    </citation>
    <scope>NUCLEOTIDE SEQUENCE [LARGE SCALE GENOMIC DNA]</scope>
    <source>
        <strain evidence="9 10">JCM 15802</strain>
    </source>
</reference>
<keyword evidence="2 7" id="KW-0813">Transport</keyword>
<evidence type="ECO:0000256" key="4">
    <source>
        <dbReference type="ARBA" id="ARBA00022692"/>
    </source>
</evidence>
<dbReference type="AlphaFoldDB" id="A0A073KCP6"/>
<dbReference type="PANTHER" id="PTHR30465:SF44">
    <property type="entry name" value="ABC-TYPE DIPEPTIDE_OLIGOPEPTIDE TRANSPORT SYSTEM, PERMEASE COMPONENT"/>
    <property type="match status" value="1"/>
</dbReference>
<dbReference type="SUPFAM" id="SSF161098">
    <property type="entry name" value="MetI-like"/>
    <property type="match status" value="1"/>
</dbReference>
<evidence type="ECO:0000256" key="3">
    <source>
        <dbReference type="ARBA" id="ARBA00022475"/>
    </source>
</evidence>
<proteinExistence type="inferred from homology"/>
<dbReference type="PROSITE" id="PS50928">
    <property type="entry name" value="ABC_TM1"/>
    <property type="match status" value="1"/>
</dbReference>
<evidence type="ECO:0000256" key="2">
    <source>
        <dbReference type="ARBA" id="ARBA00022448"/>
    </source>
</evidence>
<comment type="caution">
    <text evidence="9">The sequence shown here is derived from an EMBL/GenBank/DDBJ whole genome shotgun (WGS) entry which is preliminary data.</text>
</comment>
<feature type="transmembrane region" description="Helical" evidence="7">
    <location>
        <begin position="164"/>
        <end position="187"/>
    </location>
</feature>
<dbReference type="InterPro" id="IPR035906">
    <property type="entry name" value="MetI-like_sf"/>
</dbReference>
<feature type="transmembrane region" description="Helical" evidence="7">
    <location>
        <begin position="262"/>
        <end position="284"/>
    </location>
</feature>
<feature type="transmembrane region" description="Helical" evidence="7">
    <location>
        <begin position="82"/>
        <end position="109"/>
    </location>
</feature>
<dbReference type="GO" id="GO:0005886">
    <property type="term" value="C:plasma membrane"/>
    <property type="evidence" value="ECO:0007669"/>
    <property type="project" value="UniProtKB-SubCell"/>
</dbReference>
<dbReference type="eggNOG" id="COG0601">
    <property type="taxonomic scope" value="Bacteria"/>
</dbReference>
<evidence type="ECO:0000313" key="10">
    <source>
        <dbReference type="Proteomes" id="UP000027822"/>
    </source>
</evidence>
<name>A0A073KCP6_9BACI</name>
<dbReference type="Pfam" id="PF00528">
    <property type="entry name" value="BPD_transp_1"/>
    <property type="match status" value="1"/>
</dbReference>
<evidence type="ECO:0000256" key="6">
    <source>
        <dbReference type="ARBA" id="ARBA00023136"/>
    </source>
</evidence>
<dbReference type="InterPro" id="IPR000515">
    <property type="entry name" value="MetI-like"/>
</dbReference>
<feature type="transmembrane region" description="Helical" evidence="7">
    <location>
        <begin position="229"/>
        <end position="250"/>
    </location>
</feature>
<comment type="similarity">
    <text evidence="7">Belongs to the binding-protein-dependent transport system permease family.</text>
</comment>
<dbReference type="Proteomes" id="UP000027822">
    <property type="component" value="Unassembled WGS sequence"/>
</dbReference>
<evidence type="ECO:0000256" key="7">
    <source>
        <dbReference type="RuleBase" id="RU363032"/>
    </source>
</evidence>
<dbReference type="Gene3D" id="1.10.3720.10">
    <property type="entry name" value="MetI-like"/>
    <property type="match status" value="1"/>
</dbReference>
<keyword evidence="4 7" id="KW-0812">Transmembrane</keyword>
<keyword evidence="6 7" id="KW-0472">Membrane</keyword>
<keyword evidence="5 7" id="KW-1133">Transmembrane helix</keyword>
<evidence type="ECO:0000256" key="5">
    <source>
        <dbReference type="ARBA" id="ARBA00022989"/>
    </source>
</evidence>
<accession>A0A073KCP6</accession>
<evidence type="ECO:0000313" key="9">
    <source>
        <dbReference type="EMBL" id="KEK20068.1"/>
    </source>
</evidence>
<dbReference type="STRING" id="574376.BAMA_16550"/>
<evidence type="ECO:0000256" key="1">
    <source>
        <dbReference type="ARBA" id="ARBA00004651"/>
    </source>
</evidence>
<dbReference type="RefSeq" id="WP_034637214.1">
    <property type="nucleotide sequence ID" value="NZ_CBCSJC010000003.1"/>
</dbReference>
<evidence type="ECO:0000259" key="8">
    <source>
        <dbReference type="PROSITE" id="PS50928"/>
    </source>
</evidence>
<keyword evidence="3" id="KW-1003">Cell membrane</keyword>
<sequence>MLKNLLFSFIQAIIAIFTLLILWALPSLFAGDGKITFQPNQFIERFSLLIKELSTPESLTYTAMSVRGPQEVPLFPAVWDPYFYSFTILFGGFILALFVSSILSYLFYLSSSWIKSIIHKVVFVLEAIPDVMIMCGLQLFFIWMVRTTGDSPVQIFTFNEKRAYLLPIFCLSILPALQMFRMMILYIEEEHKKQYIEVAYGKGFSPGYIMRVHLFKNIMIHLFNHLKTIFVFLLSNLFILEFIFNIDGIIKFLLTTYSSPTIPVVLIMILLPFYIIFQAVTYCIKRWQKQIGGEII</sequence>
<dbReference type="PANTHER" id="PTHR30465">
    <property type="entry name" value="INNER MEMBRANE ABC TRANSPORTER"/>
    <property type="match status" value="1"/>
</dbReference>
<feature type="transmembrane region" description="Helical" evidence="7">
    <location>
        <begin position="121"/>
        <end position="144"/>
    </location>
</feature>
<dbReference type="GO" id="GO:0055085">
    <property type="term" value="P:transmembrane transport"/>
    <property type="evidence" value="ECO:0007669"/>
    <property type="project" value="InterPro"/>
</dbReference>
<feature type="domain" description="ABC transmembrane type-1" evidence="8">
    <location>
        <begin position="82"/>
        <end position="277"/>
    </location>
</feature>
<comment type="subcellular location">
    <subcellularLocation>
        <location evidence="1 7">Cell membrane</location>
        <topology evidence="1 7">Multi-pass membrane protein</topology>
    </subcellularLocation>
</comment>
<organism evidence="9 10">
    <name type="scientific">Bacillus manliponensis</name>
    <dbReference type="NCBI Taxonomy" id="574376"/>
    <lineage>
        <taxon>Bacteria</taxon>
        <taxon>Bacillati</taxon>
        <taxon>Bacillota</taxon>
        <taxon>Bacilli</taxon>
        <taxon>Bacillales</taxon>
        <taxon>Bacillaceae</taxon>
        <taxon>Bacillus</taxon>
        <taxon>Bacillus cereus group</taxon>
    </lineage>
</organism>
<protein>
    <submittedName>
        <fullName evidence="9">Membrane protein</fullName>
    </submittedName>
</protein>
<gene>
    <name evidence="9" type="ORF">BAMA_16550</name>
</gene>
<keyword evidence="10" id="KW-1185">Reference proteome</keyword>
<dbReference type="OrthoDB" id="2958608at2"/>
<dbReference type="EMBL" id="JOTN01000004">
    <property type="protein sequence ID" value="KEK20068.1"/>
    <property type="molecule type" value="Genomic_DNA"/>
</dbReference>